<protein>
    <submittedName>
        <fullName evidence="9">TolC family protein</fullName>
    </submittedName>
</protein>
<keyword evidence="10" id="KW-1185">Reference proteome</keyword>
<keyword evidence="5" id="KW-0812">Transmembrane</keyword>
<evidence type="ECO:0000256" key="7">
    <source>
        <dbReference type="ARBA" id="ARBA00023237"/>
    </source>
</evidence>
<reference evidence="10" key="1">
    <citation type="journal article" date="2019" name="Int. J. Syst. Evol. Microbiol.">
        <title>The Global Catalogue of Microorganisms (GCM) 10K type strain sequencing project: providing services to taxonomists for standard genome sequencing and annotation.</title>
        <authorList>
            <consortium name="The Broad Institute Genomics Platform"/>
            <consortium name="The Broad Institute Genome Sequencing Center for Infectious Disease"/>
            <person name="Wu L."/>
            <person name="Ma J."/>
        </authorList>
    </citation>
    <scope>NUCLEOTIDE SEQUENCE [LARGE SCALE GENOMIC DNA]</scope>
    <source>
        <strain evidence="10">CCUG 48884</strain>
    </source>
</reference>
<accession>A0ABW3WEJ8</accession>
<keyword evidence="7" id="KW-0998">Cell outer membrane</keyword>
<evidence type="ECO:0000256" key="6">
    <source>
        <dbReference type="ARBA" id="ARBA00023136"/>
    </source>
</evidence>
<evidence type="ECO:0000313" key="10">
    <source>
        <dbReference type="Proteomes" id="UP001597158"/>
    </source>
</evidence>
<evidence type="ECO:0000256" key="1">
    <source>
        <dbReference type="ARBA" id="ARBA00004442"/>
    </source>
</evidence>
<gene>
    <name evidence="9" type="ORF">ACFQ4M_11030</name>
</gene>
<dbReference type="PANTHER" id="PTHR30026:SF22">
    <property type="entry name" value="OUTER MEMBRANE EFFLUX PROTEIN"/>
    <property type="match status" value="1"/>
</dbReference>
<keyword evidence="6" id="KW-0472">Membrane</keyword>
<name>A0ABW3WEJ8_9RHOO</name>
<dbReference type="EMBL" id="JBHTMC010000024">
    <property type="protein sequence ID" value="MFD1264117.1"/>
    <property type="molecule type" value="Genomic_DNA"/>
</dbReference>
<comment type="subcellular location">
    <subcellularLocation>
        <location evidence="1">Cell outer membrane</location>
    </subcellularLocation>
</comment>
<feature type="chain" id="PRO_5046086871" evidence="8">
    <location>
        <begin position="22"/>
        <end position="408"/>
    </location>
</feature>
<comment type="caution">
    <text evidence="9">The sequence shown here is derived from an EMBL/GenBank/DDBJ whole genome shotgun (WGS) entry which is preliminary data.</text>
</comment>
<keyword evidence="3" id="KW-0813">Transport</keyword>
<dbReference type="InterPro" id="IPR051906">
    <property type="entry name" value="TolC-like"/>
</dbReference>
<organism evidence="9 10">
    <name type="scientific">Thauera mechernichensis</name>
    <dbReference type="NCBI Taxonomy" id="82788"/>
    <lineage>
        <taxon>Bacteria</taxon>
        <taxon>Pseudomonadati</taxon>
        <taxon>Pseudomonadota</taxon>
        <taxon>Betaproteobacteria</taxon>
        <taxon>Rhodocyclales</taxon>
        <taxon>Zoogloeaceae</taxon>
        <taxon>Thauera</taxon>
    </lineage>
</organism>
<proteinExistence type="inferred from homology"/>
<evidence type="ECO:0000256" key="5">
    <source>
        <dbReference type="ARBA" id="ARBA00022692"/>
    </source>
</evidence>
<evidence type="ECO:0000256" key="8">
    <source>
        <dbReference type="SAM" id="SignalP"/>
    </source>
</evidence>
<dbReference type="SUPFAM" id="SSF56954">
    <property type="entry name" value="Outer membrane efflux proteins (OEP)"/>
    <property type="match status" value="1"/>
</dbReference>
<feature type="signal peptide" evidence="8">
    <location>
        <begin position="1"/>
        <end position="21"/>
    </location>
</feature>
<evidence type="ECO:0000256" key="4">
    <source>
        <dbReference type="ARBA" id="ARBA00022452"/>
    </source>
</evidence>
<dbReference type="Gene3D" id="1.20.1600.10">
    <property type="entry name" value="Outer membrane efflux proteins (OEP)"/>
    <property type="match status" value="1"/>
</dbReference>
<keyword evidence="4" id="KW-1134">Transmembrane beta strand</keyword>
<keyword evidence="8" id="KW-0732">Signal</keyword>
<sequence length="408" mass="43525">MTYPVKAVALALLLLPCAVGATPLSLDAALDKVARTHPQVAQREADVRAAASDVASARWGRYPSLSAESTRLDAGGVQTTVRVQQPLWTGGRITAQIDTAERTQAAAVEAVALTRQELQLATVAAFAEQWRAEMRQRAAHANVSEHERLYDMIQRRVVSEVSPRSDATLAAARLQQARTELIQAGALLDSAHASLTQLVGEDDFTLQPPARLPPLSLSQAEAVRMAVARSPELSLLQARIDAATAQVGVNRASLLPQLVIGHDQRMGSLLPGQARDFTYVALQYQPGAGLSAATAMQAAVARAEGARDALAVARRQLEQQVATDWSQAMALREQLPASAELVGATREVVDSYIRQYTVGRKSWLDVLNAQRELTQALYGQADARAGALLSTLRVLIASGVQAAAAGTE</sequence>
<evidence type="ECO:0000313" key="9">
    <source>
        <dbReference type="EMBL" id="MFD1264117.1"/>
    </source>
</evidence>
<dbReference type="RefSeq" id="WP_277831194.1">
    <property type="nucleotide sequence ID" value="NZ_JARQZE010000002.1"/>
</dbReference>
<dbReference type="PANTHER" id="PTHR30026">
    <property type="entry name" value="OUTER MEMBRANE PROTEIN TOLC"/>
    <property type="match status" value="1"/>
</dbReference>
<dbReference type="Proteomes" id="UP001597158">
    <property type="component" value="Unassembled WGS sequence"/>
</dbReference>
<dbReference type="InterPro" id="IPR003423">
    <property type="entry name" value="OMP_efflux"/>
</dbReference>
<evidence type="ECO:0000256" key="3">
    <source>
        <dbReference type="ARBA" id="ARBA00022448"/>
    </source>
</evidence>
<comment type="similarity">
    <text evidence="2">Belongs to the outer membrane factor (OMF) (TC 1.B.17) family.</text>
</comment>
<evidence type="ECO:0000256" key="2">
    <source>
        <dbReference type="ARBA" id="ARBA00007613"/>
    </source>
</evidence>
<dbReference type="Pfam" id="PF02321">
    <property type="entry name" value="OEP"/>
    <property type="match status" value="2"/>
</dbReference>